<gene>
    <name evidence="1" type="ORF">ROZALSC1DRAFT_26212</name>
</gene>
<organism evidence="1 2">
    <name type="scientific">Rozella allomycis (strain CSF55)</name>
    <dbReference type="NCBI Taxonomy" id="988480"/>
    <lineage>
        <taxon>Eukaryota</taxon>
        <taxon>Fungi</taxon>
        <taxon>Fungi incertae sedis</taxon>
        <taxon>Cryptomycota</taxon>
        <taxon>Cryptomycota incertae sedis</taxon>
        <taxon>Rozella</taxon>
    </lineage>
</organism>
<evidence type="ECO:0000313" key="2">
    <source>
        <dbReference type="Proteomes" id="UP000281549"/>
    </source>
</evidence>
<proteinExistence type="predicted"/>
<dbReference type="InterPro" id="IPR011009">
    <property type="entry name" value="Kinase-like_dom_sf"/>
</dbReference>
<sequence>GNLNRAYFVIGIVGPNFRIGGMVRNPVATCDYFTDWIACDDSGLFDQRGFVKVAANLHALKRAMGLLDDKLNDKRVLVKFSLSYGKEVHQHAADNGFAPSLLSVSRTHSGWYCIVMDYIDIDLDLPSLDSVLTILKNLHEAKFVHGDFRPGNVVVSNSK</sequence>
<reference evidence="2" key="1">
    <citation type="journal article" date="2018" name="Nat. Microbiol.">
        <title>Leveraging single-cell genomics to expand the fungal tree of life.</title>
        <authorList>
            <person name="Ahrendt S.R."/>
            <person name="Quandt C.A."/>
            <person name="Ciobanu D."/>
            <person name="Clum A."/>
            <person name="Salamov A."/>
            <person name="Andreopoulos B."/>
            <person name="Cheng J.F."/>
            <person name="Woyke T."/>
            <person name="Pelin A."/>
            <person name="Henrissat B."/>
            <person name="Reynolds N.K."/>
            <person name="Benny G.L."/>
            <person name="Smith M.E."/>
            <person name="James T.Y."/>
            <person name="Grigoriev I.V."/>
        </authorList>
    </citation>
    <scope>NUCLEOTIDE SEQUENCE [LARGE SCALE GENOMIC DNA]</scope>
    <source>
        <strain evidence="2">CSF55</strain>
    </source>
</reference>
<dbReference type="GO" id="GO:0004672">
    <property type="term" value="F:protein kinase activity"/>
    <property type="evidence" value="ECO:0007669"/>
    <property type="project" value="InterPro"/>
</dbReference>
<dbReference type="Proteomes" id="UP000281549">
    <property type="component" value="Unassembled WGS sequence"/>
</dbReference>
<dbReference type="InterPro" id="IPR008266">
    <property type="entry name" value="Tyr_kinase_AS"/>
</dbReference>
<protein>
    <submittedName>
        <fullName evidence="1">Uncharacterized protein</fullName>
    </submittedName>
</protein>
<dbReference type="EMBL" id="ML008225">
    <property type="protein sequence ID" value="RKP15655.1"/>
    <property type="molecule type" value="Genomic_DNA"/>
</dbReference>
<dbReference type="PROSITE" id="PS00109">
    <property type="entry name" value="PROTEIN_KINASE_TYR"/>
    <property type="match status" value="1"/>
</dbReference>
<dbReference type="AlphaFoldDB" id="A0A4P9Y9C1"/>
<name>A0A4P9Y9C1_ROZAC</name>
<feature type="non-terminal residue" evidence="1">
    <location>
        <position position="1"/>
    </location>
</feature>
<feature type="non-terminal residue" evidence="1">
    <location>
        <position position="159"/>
    </location>
</feature>
<dbReference type="SUPFAM" id="SSF56112">
    <property type="entry name" value="Protein kinase-like (PK-like)"/>
    <property type="match status" value="1"/>
</dbReference>
<evidence type="ECO:0000313" key="1">
    <source>
        <dbReference type="EMBL" id="RKP15655.1"/>
    </source>
</evidence>
<accession>A0A4P9Y9C1</accession>